<dbReference type="PANTHER" id="PTHR47000:SF3">
    <property type="entry name" value="ADENINE NUCLEOTIDE ALPHA HYDROLASES-LIKE SUPERFAMILY PROTEIN"/>
    <property type="match status" value="1"/>
</dbReference>
<dbReference type="AlphaFoldDB" id="A0A7J8NNN4"/>
<proteinExistence type="predicted"/>
<accession>A0A7J8NNN4</accession>
<name>A0A7J8NNN4_GOSRA</name>
<evidence type="ECO:0000313" key="2">
    <source>
        <dbReference type="Proteomes" id="UP000593578"/>
    </source>
</evidence>
<dbReference type="EMBL" id="JABEZZ010000001">
    <property type="protein sequence ID" value="MBA0578460.1"/>
    <property type="molecule type" value="Genomic_DNA"/>
</dbReference>
<protein>
    <recommendedName>
        <fullName evidence="3">UspA domain-containing protein</fullName>
    </recommendedName>
</protein>
<evidence type="ECO:0008006" key="3">
    <source>
        <dbReference type="Google" id="ProtNLM"/>
    </source>
</evidence>
<organism evidence="1 2">
    <name type="scientific">Gossypium raimondii</name>
    <name type="common">Peruvian cotton</name>
    <name type="synonym">Gossypium klotzschianum subsp. raimondii</name>
    <dbReference type="NCBI Taxonomy" id="29730"/>
    <lineage>
        <taxon>Eukaryota</taxon>
        <taxon>Viridiplantae</taxon>
        <taxon>Streptophyta</taxon>
        <taxon>Embryophyta</taxon>
        <taxon>Tracheophyta</taxon>
        <taxon>Spermatophyta</taxon>
        <taxon>Magnoliopsida</taxon>
        <taxon>eudicotyledons</taxon>
        <taxon>Gunneridae</taxon>
        <taxon>Pentapetalae</taxon>
        <taxon>rosids</taxon>
        <taxon>malvids</taxon>
        <taxon>Malvales</taxon>
        <taxon>Malvaceae</taxon>
        <taxon>Malvoideae</taxon>
        <taxon>Gossypium</taxon>
    </lineage>
</organism>
<feature type="non-terminal residue" evidence="1">
    <location>
        <position position="1"/>
    </location>
</feature>
<dbReference type="Proteomes" id="UP000593578">
    <property type="component" value="Unassembled WGS sequence"/>
</dbReference>
<dbReference type="PANTHER" id="PTHR47000">
    <property type="entry name" value="ADENINE NUCLEOTIDE ALPHA HYDROLASES-LIKE SUPERFAMILY PROTEIN"/>
    <property type="match status" value="1"/>
</dbReference>
<gene>
    <name evidence="1" type="ORF">Gorai_020740</name>
</gene>
<reference evidence="1 2" key="1">
    <citation type="journal article" date="2019" name="Genome Biol. Evol.">
        <title>Insights into the evolution of the New World diploid cottons (Gossypium, subgenus Houzingenia) based on genome sequencing.</title>
        <authorList>
            <person name="Grover C.E."/>
            <person name="Arick M.A. 2nd"/>
            <person name="Thrash A."/>
            <person name="Conover J.L."/>
            <person name="Sanders W.S."/>
            <person name="Peterson D.G."/>
            <person name="Frelichowski J.E."/>
            <person name="Scheffler J.A."/>
            <person name="Scheffler B.E."/>
            <person name="Wendel J.F."/>
        </authorList>
    </citation>
    <scope>NUCLEOTIDE SEQUENCE [LARGE SCALE GENOMIC DNA]</scope>
    <source>
        <strain evidence="1">8</strain>
        <tissue evidence="1">Leaf</tissue>
    </source>
</reference>
<sequence length="132" mass="14585">MSLGRSVARVRVNSPSLRRKSASNFIENDQEVEFLGNKSEATNFMINIEASGTDYDGGDGGGNKVMVVVESTLEAKGALDWALSHTIQAEDTIVLLHVAKPRKRESSKRKRNPRVDVLLHSMKNMCQMKKPG</sequence>
<comment type="caution">
    <text evidence="1">The sequence shown here is derived from an EMBL/GenBank/DDBJ whole genome shotgun (WGS) entry which is preliminary data.</text>
</comment>
<evidence type="ECO:0000313" key="1">
    <source>
        <dbReference type="EMBL" id="MBA0578460.1"/>
    </source>
</evidence>